<dbReference type="GO" id="GO:1990281">
    <property type="term" value="C:efflux pump complex"/>
    <property type="evidence" value="ECO:0007669"/>
    <property type="project" value="TreeGrafter"/>
</dbReference>
<dbReference type="Gene3D" id="2.40.420.20">
    <property type="match status" value="1"/>
</dbReference>
<reference evidence="4" key="1">
    <citation type="journal article" date="2014" name="Int. J. Syst. Evol. Microbiol.">
        <title>Complete genome sequence of Corynebacterium casei LMG S-19264T (=DSM 44701T), isolated from a smear-ripened cheese.</title>
        <authorList>
            <consortium name="US DOE Joint Genome Institute (JGI-PGF)"/>
            <person name="Walter F."/>
            <person name="Albersmeier A."/>
            <person name="Kalinowski J."/>
            <person name="Ruckert C."/>
        </authorList>
    </citation>
    <scope>NUCLEOTIDE SEQUENCE</scope>
    <source>
        <strain evidence="4">NBRC 108769</strain>
    </source>
</reference>
<evidence type="ECO:0000259" key="2">
    <source>
        <dbReference type="Pfam" id="PF25917"/>
    </source>
</evidence>
<evidence type="ECO:0000259" key="3">
    <source>
        <dbReference type="Pfam" id="PF25954"/>
    </source>
</evidence>
<dbReference type="RefSeq" id="WP_235290842.1">
    <property type="nucleotide sequence ID" value="NZ_BSOH01000007.1"/>
</dbReference>
<reference evidence="4" key="2">
    <citation type="submission" date="2023-01" db="EMBL/GenBank/DDBJ databases">
        <title>Draft genome sequence of Portibacter lacus strain NBRC 108769.</title>
        <authorList>
            <person name="Sun Q."/>
            <person name="Mori K."/>
        </authorList>
    </citation>
    <scope>NUCLEOTIDE SEQUENCE</scope>
    <source>
        <strain evidence="4">NBRC 108769</strain>
    </source>
</reference>
<dbReference type="InterPro" id="IPR006143">
    <property type="entry name" value="RND_pump_MFP"/>
</dbReference>
<proteinExistence type="inferred from homology"/>
<dbReference type="GO" id="GO:0015562">
    <property type="term" value="F:efflux transmembrane transporter activity"/>
    <property type="evidence" value="ECO:0007669"/>
    <property type="project" value="TreeGrafter"/>
</dbReference>
<dbReference type="SUPFAM" id="SSF111369">
    <property type="entry name" value="HlyD-like secretion proteins"/>
    <property type="match status" value="1"/>
</dbReference>
<comment type="caution">
    <text evidence="4">The sequence shown here is derived from an EMBL/GenBank/DDBJ whole genome shotgun (WGS) entry which is preliminary data.</text>
</comment>
<dbReference type="Pfam" id="PF25917">
    <property type="entry name" value="BSH_RND"/>
    <property type="match status" value="1"/>
</dbReference>
<dbReference type="Gene3D" id="2.40.50.100">
    <property type="match status" value="2"/>
</dbReference>
<dbReference type="AlphaFoldDB" id="A0AA37WET1"/>
<name>A0AA37WET1_9BACT</name>
<dbReference type="Proteomes" id="UP001156666">
    <property type="component" value="Unassembled WGS sequence"/>
</dbReference>
<dbReference type="PANTHER" id="PTHR30469:SF36">
    <property type="entry name" value="BLL3903 PROTEIN"/>
    <property type="match status" value="1"/>
</dbReference>
<dbReference type="PROSITE" id="PS51257">
    <property type="entry name" value="PROKAR_LIPOPROTEIN"/>
    <property type="match status" value="1"/>
</dbReference>
<accession>A0AA37WET1</accession>
<evidence type="ECO:0000256" key="1">
    <source>
        <dbReference type="ARBA" id="ARBA00009477"/>
    </source>
</evidence>
<dbReference type="InterPro" id="IPR058625">
    <property type="entry name" value="MdtA-like_BSH"/>
</dbReference>
<dbReference type="Gene3D" id="2.40.30.170">
    <property type="match status" value="1"/>
</dbReference>
<dbReference type="InterPro" id="IPR058792">
    <property type="entry name" value="Beta-barrel_RND_2"/>
</dbReference>
<keyword evidence="5" id="KW-1185">Reference proteome</keyword>
<sequence length="349" mass="38422">MKKHHVFFIFLAIVVFSISCQEEQKKTEAPKNNGPKILKADAILAERSDVKQQSTSTGSFIAEDEVEISSEVSGYLKNIYFKEGDYKKKGELLAKINDIELQARRKKLEVDLKYAQQEIARAEKLLKIQALSVEEGDRLKNLAKVIEADIAIIDAQITQTSIYAPFSGRIGIKMKSEGAYLSPGVGIAELHKINPIKLEFFVPEKLAGSVTQGDKIQFTVPSQQDTFEASIYLVSPNLESENRSLRMRCRVPNSKGIFMPGGYADIYYDIQGDEGSLLIPAEAIIPILDGQKVLIAKNGKVKSQKVEVGMRTPSAVQILGGITDTDTILVTGILSATDGMLVEANLKSR</sequence>
<dbReference type="PANTHER" id="PTHR30469">
    <property type="entry name" value="MULTIDRUG RESISTANCE PROTEIN MDTA"/>
    <property type="match status" value="1"/>
</dbReference>
<feature type="domain" description="Multidrug resistance protein MdtA-like barrel-sandwich hybrid" evidence="2">
    <location>
        <begin position="65"/>
        <end position="184"/>
    </location>
</feature>
<gene>
    <name evidence="4" type="ORF">GCM10007940_15940</name>
</gene>
<comment type="similarity">
    <text evidence="1">Belongs to the membrane fusion protein (MFP) (TC 8.A.1) family.</text>
</comment>
<evidence type="ECO:0000313" key="5">
    <source>
        <dbReference type="Proteomes" id="UP001156666"/>
    </source>
</evidence>
<dbReference type="Pfam" id="PF25954">
    <property type="entry name" value="Beta-barrel_RND_2"/>
    <property type="match status" value="1"/>
</dbReference>
<evidence type="ECO:0000313" key="4">
    <source>
        <dbReference type="EMBL" id="GLR16979.1"/>
    </source>
</evidence>
<dbReference type="EMBL" id="BSOH01000007">
    <property type="protein sequence ID" value="GLR16979.1"/>
    <property type="molecule type" value="Genomic_DNA"/>
</dbReference>
<protein>
    <submittedName>
        <fullName evidence="4">MexH family multidrug efflux RND transporter periplasmic adaptor subunit</fullName>
    </submittedName>
</protein>
<feature type="domain" description="CusB-like beta-barrel" evidence="3">
    <location>
        <begin position="198"/>
        <end position="266"/>
    </location>
</feature>
<organism evidence="4 5">
    <name type="scientific">Portibacter lacus</name>
    <dbReference type="NCBI Taxonomy" id="1099794"/>
    <lineage>
        <taxon>Bacteria</taxon>
        <taxon>Pseudomonadati</taxon>
        <taxon>Bacteroidota</taxon>
        <taxon>Saprospiria</taxon>
        <taxon>Saprospirales</taxon>
        <taxon>Haliscomenobacteraceae</taxon>
        <taxon>Portibacter</taxon>
    </lineage>
</organism>
<dbReference type="NCBIfam" id="TIGR01730">
    <property type="entry name" value="RND_mfp"/>
    <property type="match status" value="1"/>
</dbReference>